<evidence type="ECO:0000313" key="3">
    <source>
        <dbReference type="Proteomes" id="UP000013569"/>
    </source>
</evidence>
<dbReference type="InterPro" id="IPR011009">
    <property type="entry name" value="Kinase-like_dom_sf"/>
</dbReference>
<dbReference type="Pfam" id="PF01636">
    <property type="entry name" value="APH"/>
    <property type="match status" value="1"/>
</dbReference>
<dbReference type="Proteomes" id="UP000013569">
    <property type="component" value="Unassembled WGS sequence"/>
</dbReference>
<gene>
    <name evidence="2" type="ORF">GTC6_00180</name>
</gene>
<proteinExistence type="predicted"/>
<dbReference type="InterPro" id="IPR052961">
    <property type="entry name" value="Oxido-Kinase-like_Enzymes"/>
</dbReference>
<sequence length="373" mass="39911">MSRPAAWVSPVTSARSVPLNRKGVTVPDTVGIPTRVDELSPEWLTAFLAANGHDVHIGSVRTEPVGTGQMAGSYRLHLDHENAATLPDTVIAKLATGTPDQREFGSGVFRNEVRFYRDLASSFSVPIPTCFAATISDPGTEFVLLLEDMGAAVQGDQIAGCTPAQAESIAVAAAGLHAPRWNDPTLLTDMPLPTDADREVMESILAPMAEVYRERFSPDGPSSAAVDWLVREAGEWLVAPLDNATLIHGDLRVDNVLFGHAGEVTVIDWQTITTGNPLRDIAFLLSTSLSTDDRRRHERGIVASYHRALTIAGVSGYTLDECWDDYVGNLIQAPLIIVFGSAAAQPTERGNAMFDAMLSRSAAAIDDLAPGGL</sequence>
<evidence type="ECO:0000259" key="1">
    <source>
        <dbReference type="SMART" id="SM00587"/>
    </source>
</evidence>
<dbReference type="InterPro" id="IPR002575">
    <property type="entry name" value="Aminoglycoside_PTrfase"/>
</dbReference>
<feature type="domain" description="CHK kinase-like" evidence="1">
    <location>
        <begin position="144"/>
        <end position="315"/>
    </location>
</feature>
<dbReference type="PATRIC" id="fig|1316928.3.peg.36"/>
<organism evidence="2 3">
    <name type="scientific">Gordonia terrae C-6</name>
    <dbReference type="NCBI Taxonomy" id="1316928"/>
    <lineage>
        <taxon>Bacteria</taxon>
        <taxon>Bacillati</taxon>
        <taxon>Actinomycetota</taxon>
        <taxon>Actinomycetes</taxon>
        <taxon>Mycobacteriales</taxon>
        <taxon>Gordoniaceae</taxon>
        <taxon>Gordonia</taxon>
    </lineage>
</organism>
<dbReference type="AlphaFoldDB" id="R7YF16"/>
<protein>
    <recommendedName>
        <fullName evidence="1">CHK kinase-like domain-containing protein</fullName>
    </recommendedName>
</protein>
<name>R7YF16_9ACTN</name>
<dbReference type="Gene3D" id="3.90.1200.10">
    <property type="match status" value="1"/>
</dbReference>
<dbReference type="InterPro" id="IPR015897">
    <property type="entry name" value="CHK_kinase-like"/>
</dbReference>
<dbReference type="PANTHER" id="PTHR23020">
    <property type="entry name" value="UNCHARACTERIZED NUCLEAR HORMONE RECEPTOR-RELATED"/>
    <property type="match status" value="1"/>
</dbReference>
<evidence type="ECO:0000313" key="2">
    <source>
        <dbReference type="EMBL" id="EON34625.1"/>
    </source>
</evidence>
<accession>R7YF16</accession>
<dbReference type="PANTHER" id="PTHR23020:SF41">
    <property type="entry name" value="AMINOGLYCOSIDE PHOSPHOTRANSFERASE DOMAIN-CONTAINING PROTEIN"/>
    <property type="match status" value="1"/>
</dbReference>
<comment type="caution">
    <text evidence="2">The sequence shown here is derived from an EMBL/GenBank/DDBJ whole genome shotgun (WGS) entry which is preliminary data.</text>
</comment>
<reference evidence="2 3" key="1">
    <citation type="journal article" date="2013" name="Genome Announc.">
        <title>Draft Genome Sequence of a Benzothiophene-Desulfurizing Bacterium, Gordona terrae Strain C-6.</title>
        <authorList>
            <person name="Wang W."/>
            <person name="Ma T."/>
            <person name="Ren Y."/>
            <person name="Li G."/>
        </authorList>
    </citation>
    <scope>NUCLEOTIDE SEQUENCE [LARGE SCALE GENOMIC DNA]</scope>
    <source>
        <strain evidence="2 3">C-6</strain>
    </source>
</reference>
<dbReference type="SMART" id="SM00587">
    <property type="entry name" value="CHK"/>
    <property type="match status" value="1"/>
</dbReference>
<dbReference type="EMBL" id="AQPW01000001">
    <property type="protein sequence ID" value="EON34625.1"/>
    <property type="molecule type" value="Genomic_DNA"/>
</dbReference>
<dbReference type="SUPFAM" id="SSF56112">
    <property type="entry name" value="Protein kinase-like (PK-like)"/>
    <property type="match status" value="1"/>
</dbReference>